<evidence type="ECO:0000313" key="2">
    <source>
        <dbReference type="EMBL" id="EMF57533.1"/>
    </source>
</evidence>
<feature type="region of interest" description="Disordered" evidence="1">
    <location>
        <begin position="31"/>
        <end position="60"/>
    </location>
</feature>
<name>M3F7B7_9ACTN</name>
<dbReference type="EMBL" id="KB405056">
    <property type="protein sequence ID" value="EMF57533.1"/>
    <property type="molecule type" value="Genomic_DNA"/>
</dbReference>
<evidence type="ECO:0000256" key="1">
    <source>
        <dbReference type="SAM" id="MobiDB-lite"/>
    </source>
</evidence>
<gene>
    <name evidence="2" type="ORF">SBD_0205</name>
</gene>
<proteinExistence type="predicted"/>
<dbReference type="AlphaFoldDB" id="M3F7B7"/>
<evidence type="ECO:0000313" key="3">
    <source>
        <dbReference type="Proteomes" id="UP000030760"/>
    </source>
</evidence>
<sequence>MVEAGNDVMAYGGVTHEVYERLCESGRPVATTFPHTPLLHPHTERPTMSPRRTARRATAR</sequence>
<organism evidence="2 3">
    <name type="scientific">Streptomyces bottropensis ATCC 25435</name>
    <dbReference type="NCBI Taxonomy" id="1054862"/>
    <lineage>
        <taxon>Bacteria</taxon>
        <taxon>Bacillati</taxon>
        <taxon>Actinomycetota</taxon>
        <taxon>Actinomycetes</taxon>
        <taxon>Kitasatosporales</taxon>
        <taxon>Streptomycetaceae</taxon>
        <taxon>Streptomyces</taxon>
    </lineage>
</organism>
<reference evidence="3" key="1">
    <citation type="journal article" date="2013" name="Genome Announc.">
        <title>Draft Genome Sequence of Streptomyces bottropensis ATCC 25435, a Bottromycin-Producing Actinomycete.</title>
        <authorList>
            <person name="Zhang H."/>
            <person name="Zhou W."/>
            <person name="Zhuang Y."/>
            <person name="Liang X."/>
            <person name="Liu T."/>
        </authorList>
    </citation>
    <scope>NUCLEOTIDE SEQUENCE [LARGE SCALE GENOMIC DNA]</scope>
    <source>
        <strain evidence="3">ATCC 25435</strain>
    </source>
</reference>
<accession>M3F7B7</accession>
<dbReference type="Proteomes" id="UP000030760">
    <property type="component" value="Unassembled WGS sequence"/>
</dbReference>
<protein>
    <submittedName>
        <fullName evidence="2">Uncharacterized protein</fullName>
    </submittedName>
</protein>